<reference evidence="6" key="2">
    <citation type="submission" date="2017-10" db="EMBL/GenBank/DDBJ databases">
        <authorList>
            <person name="Enke T.N."/>
            <person name="Cordero O.X."/>
        </authorList>
    </citation>
    <scope>NUCLEOTIDE SEQUENCE</scope>
    <source>
        <strain evidence="6">4G03</strain>
    </source>
</reference>
<dbReference type="Proteomes" id="UP000222163">
    <property type="component" value="Unassembled WGS sequence"/>
</dbReference>
<keyword evidence="2 5" id="KW-0378">Hydrolase</keyword>
<sequence length="342" mass="38029">MRKLLVIIVVLLQLKSAAQATLAGSYGLDPTVQEFLEAIHSYQGPPLQDLPLDVGRLAMENMQKDSTLTYDNVIFTKVTFKEGDRKVNSVIIKPKKAEKLLPILVYFHGGGWVFNSFETHKRLMRDIVLKANVGVVFVEYSRAPEVKYPVANEEGYAAALFMSKYGENYGLDPSRIIVGGDSVGGNMATTVAMKAKEKGTPKILGQVLLYPVTDANLNTKSYEQFSKGHYLTRATMKWFWEVYAPDKSMQSLATVAPLKASLEELQNLPKTLLITAEYDVLRDEGEAYAKKLRTAKVPVVSTRYGGTIHDFIVLNALRKTEASKGAVAQVCAFLKNNFYKNN</sequence>
<dbReference type="EMBL" id="JAUYVU010000001">
    <property type="protein sequence ID" value="MDP2539943.1"/>
    <property type="molecule type" value="Genomic_DNA"/>
</dbReference>
<evidence type="ECO:0000313" key="8">
    <source>
        <dbReference type="Proteomes" id="UP001242342"/>
    </source>
</evidence>
<dbReference type="Gene3D" id="3.40.50.1820">
    <property type="entry name" value="alpha/beta hydrolase"/>
    <property type="match status" value="1"/>
</dbReference>
<comment type="similarity">
    <text evidence="1">Belongs to the 'GDXG' lipolytic enzyme family.</text>
</comment>
<dbReference type="InterPro" id="IPR029058">
    <property type="entry name" value="AB_hydrolase_fold"/>
</dbReference>
<accession>A0A2G1BV50</accession>
<protein>
    <submittedName>
        <fullName evidence="5">Alpha/beta hydrolase</fullName>
    </submittedName>
</protein>
<comment type="caution">
    <text evidence="6">The sequence shown here is derived from an EMBL/GenBank/DDBJ whole genome shotgun (WGS) entry which is preliminary data.</text>
</comment>
<dbReference type="SUPFAM" id="SSF53474">
    <property type="entry name" value="alpha/beta-Hydrolases"/>
    <property type="match status" value="1"/>
</dbReference>
<evidence type="ECO:0000256" key="2">
    <source>
        <dbReference type="ARBA" id="ARBA00022801"/>
    </source>
</evidence>
<keyword evidence="8" id="KW-1185">Reference proteome</keyword>
<evidence type="ECO:0000313" key="7">
    <source>
        <dbReference type="Proteomes" id="UP000222163"/>
    </source>
</evidence>
<dbReference type="InterPro" id="IPR002168">
    <property type="entry name" value="Lipase_GDXG_HIS_AS"/>
</dbReference>
<name>A0A2G1BV50_9FLAO</name>
<reference evidence="5 8" key="3">
    <citation type="submission" date="2023-07" db="EMBL/GenBank/DDBJ databases">
        <title>Genome content predicts the carbon catabolic preferences of heterotrophic bacteria.</title>
        <authorList>
            <person name="Gralka M."/>
        </authorList>
    </citation>
    <scope>NUCLEOTIDE SEQUENCE [LARGE SCALE GENOMIC DNA]</scope>
    <source>
        <strain evidence="5 8">4G03</strain>
    </source>
</reference>
<dbReference type="PANTHER" id="PTHR48081">
    <property type="entry name" value="AB HYDROLASE SUPERFAMILY PROTEIN C4A8.06C"/>
    <property type="match status" value="1"/>
</dbReference>
<feature type="domain" description="Alpha/beta hydrolase fold-3" evidence="4">
    <location>
        <begin position="104"/>
        <end position="312"/>
    </location>
</feature>
<dbReference type="GO" id="GO:0016787">
    <property type="term" value="F:hydrolase activity"/>
    <property type="evidence" value="ECO:0007669"/>
    <property type="project" value="UniProtKB-KW"/>
</dbReference>
<keyword evidence="3" id="KW-0732">Signal</keyword>
<dbReference type="AlphaFoldDB" id="A0A2G1BV50"/>
<dbReference type="InterPro" id="IPR050300">
    <property type="entry name" value="GDXG_lipolytic_enzyme"/>
</dbReference>
<feature type="signal peptide" evidence="3">
    <location>
        <begin position="1"/>
        <end position="20"/>
    </location>
</feature>
<evidence type="ECO:0000313" key="6">
    <source>
        <dbReference type="EMBL" id="PHN97910.1"/>
    </source>
</evidence>
<gene>
    <name evidence="6" type="ORF">CSC81_05725</name>
    <name evidence="5" type="ORF">Q8W23_00490</name>
</gene>
<dbReference type="EMBL" id="PDUU01000004">
    <property type="protein sequence ID" value="PHN97910.1"/>
    <property type="molecule type" value="Genomic_DNA"/>
</dbReference>
<reference evidence="6 7" key="1">
    <citation type="journal article" date="2016" name="Nat. Commun.">
        <title>Microbial interactions lead to rapid micro-scale successions on model marine particles.</title>
        <authorList>
            <person name="Datta M.S."/>
            <person name="Sliwerska E."/>
            <person name="Gore J."/>
            <person name="Polz M.F."/>
            <person name="Cordero O.X."/>
        </authorList>
    </citation>
    <scope>NUCLEOTIDE SEQUENCE [LARGE SCALE GENOMIC DNA]</scope>
    <source>
        <strain evidence="6 7">4G03</strain>
    </source>
</reference>
<dbReference type="RefSeq" id="WP_099214818.1">
    <property type="nucleotide sequence ID" value="NZ_JAUYVU010000001.1"/>
</dbReference>
<evidence type="ECO:0000313" key="5">
    <source>
        <dbReference type="EMBL" id="MDP2539943.1"/>
    </source>
</evidence>
<feature type="chain" id="PRO_5013746655" evidence="3">
    <location>
        <begin position="21"/>
        <end position="342"/>
    </location>
</feature>
<evidence type="ECO:0000256" key="1">
    <source>
        <dbReference type="ARBA" id="ARBA00010515"/>
    </source>
</evidence>
<dbReference type="Pfam" id="PF07859">
    <property type="entry name" value="Abhydrolase_3"/>
    <property type="match status" value="1"/>
</dbReference>
<dbReference type="PROSITE" id="PS01173">
    <property type="entry name" value="LIPASE_GDXG_HIS"/>
    <property type="match status" value="1"/>
</dbReference>
<proteinExistence type="inferred from homology"/>
<dbReference type="Proteomes" id="UP001242342">
    <property type="component" value="Unassembled WGS sequence"/>
</dbReference>
<organism evidence="6 7">
    <name type="scientific">Tenacibaculum discolor</name>
    <dbReference type="NCBI Taxonomy" id="361581"/>
    <lineage>
        <taxon>Bacteria</taxon>
        <taxon>Pseudomonadati</taxon>
        <taxon>Bacteroidota</taxon>
        <taxon>Flavobacteriia</taxon>
        <taxon>Flavobacteriales</taxon>
        <taxon>Flavobacteriaceae</taxon>
        <taxon>Tenacibaculum</taxon>
    </lineage>
</organism>
<evidence type="ECO:0000259" key="4">
    <source>
        <dbReference type="Pfam" id="PF07859"/>
    </source>
</evidence>
<evidence type="ECO:0000256" key="3">
    <source>
        <dbReference type="SAM" id="SignalP"/>
    </source>
</evidence>
<dbReference type="InterPro" id="IPR013094">
    <property type="entry name" value="AB_hydrolase_3"/>
</dbReference>
<dbReference type="PANTHER" id="PTHR48081:SF8">
    <property type="entry name" value="ALPHA_BETA HYDROLASE FOLD-3 DOMAIN-CONTAINING PROTEIN-RELATED"/>
    <property type="match status" value="1"/>
</dbReference>